<keyword evidence="2 3" id="KW-0040">ANK repeat</keyword>
<dbReference type="PANTHER" id="PTHR24180">
    <property type="entry name" value="CYCLIN-DEPENDENT KINASE INHIBITOR 2C-RELATED"/>
    <property type="match status" value="1"/>
</dbReference>
<dbReference type="AlphaFoldDB" id="A0A8H5UDI5"/>
<keyword evidence="6" id="KW-1185">Reference proteome</keyword>
<feature type="repeat" description="ANK" evidence="3">
    <location>
        <begin position="720"/>
        <end position="768"/>
    </location>
</feature>
<dbReference type="SMART" id="SM00248">
    <property type="entry name" value="ANK"/>
    <property type="match status" value="6"/>
</dbReference>
<dbReference type="Pfam" id="PF00023">
    <property type="entry name" value="Ank"/>
    <property type="match status" value="1"/>
</dbReference>
<dbReference type="SUPFAM" id="SSF48403">
    <property type="entry name" value="Ankyrin repeat"/>
    <property type="match status" value="1"/>
</dbReference>
<evidence type="ECO:0000313" key="5">
    <source>
        <dbReference type="EMBL" id="KAF5685453.1"/>
    </source>
</evidence>
<evidence type="ECO:0008006" key="7">
    <source>
        <dbReference type="Google" id="ProtNLM"/>
    </source>
</evidence>
<evidence type="ECO:0000313" key="6">
    <source>
        <dbReference type="Proteomes" id="UP000562682"/>
    </source>
</evidence>
<dbReference type="Gene3D" id="1.25.40.20">
    <property type="entry name" value="Ankyrin repeat-containing domain"/>
    <property type="match status" value="4"/>
</dbReference>
<feature type="repeat" description="ANK" evidence="3">
    <location>
        <begin position="39"/>
        <end position="78"/>
    </location>
</feature>
<evidence type="ECO:0000256" key="4">
    <source>
        <dbReference type="SAM" id="MobiDB-lite"/>
    </source>
</evidence>
<dbReference type="Proteomes" id="UP000562682">
    <property type="component" value="Unassembled WGS sequence"/>
</dbReference>
<proteinExistence type="predicted"/>
<dbReference type="InterPro" id="IPR002110">
    <property type="entry name" value="Ankyrin_rpt"/>
</dbReference>
<reference evidence="5 6" key="1">
    <citation type="submission" date="2020-05" db="EMBL/GenBank/DDBJ databases">
        <title>Identification and distribution of gene clusters putatively required for synthesis of sphingolipid metabolism inhibitors in phylogenetically diverse species of the filamentous fungus Fusarium.</title>
        <authorList>
            <person name="Kim H.-S."/>
            <person name="Busman M."/>
            <person name="Brown D.W."/>
            <person name="Divon H."/>
            <person name="Uhlig S."/>
            <person name="Proctor R.H."/>
        </authorList>
    </citation>
    <scope>NUCLEOTIDE SEQUENCE [LARGE SCALE GENOMIC DNA]</scope>
    <source>
        <strain evidence="5 6">NRRL 25311</strain>
    </source>
</reference>
<feature type="repeat" description="ANK" evidence="3">
    <location>
        <begin position="608"/>
        <end position="640"/>
    </location>
</feature>
<accession>A0A8H5UDI5</accession>
<evidence type="ECO:0000256" key="2">
    <source>
        <dbReference type="ARBA" id="ARBA00023043"/>
    </source>
</evidence>
<organism evidence="5 6">
    <name type="scientific">Fusarium denticulatum</name>
    <dbReference type="NCBI Taxonomy" id="48507"/>
    <lineage>
        <taxon>Eukaryota</taxon>
        <taxon>Fungi</taxon>
        <taxon>Dikarya</taxon>
        <taxon>Ascomycota</taxon>
        <taxon>Pezizomycotina</taxon>
        <taxon>Sordariomycetes</taxon>
        <taxon>Hypocreomycetidae</taxon>
        <taxon>Hypocreales</taxon>
        <taxon>Nectriaceae</taxon>
        <taxon>Fusarium</taxon>
        <taxon>Fusarium fujikuroi species complex</taxon>
    </lineage>
</organism>
<sequence length="811" mass="91081">MFFRLLEEPNVRRERGIPSIEGALQLLDLGVDACVVDNEGNTALHYLASTEKETTSPEGIQLLERLIQDGVDPNLHNAKGEAAVHRLATHGGHSRPLSPWCLRKFIELTEADINDGDSKGQTLLFRSIDKFYINLEDLVKDYDNRNRPPLYYACASGRFQSVKLFINADAVVEMDIYEGSTLSGYVDIEEELKNWQGLRSRSNSPDSGAVLVDDTKRLKNAPIEGRLRETVDLVIDNAATPNWHLLDMAITAAVEMATTEHLQPSEKRRHSYRRPNHDYTVECLLQAREVLGVSGELLRAAEVQQCLKRRERISKGAFVDKRCKCGQCYKFPWRIGILQQQKGYDAIPDYINMVSPKPEDLHSFFDNLSKEGMARLLDTLLTPEAILSLDETKDENISSLQGVYLETRDEDGLTPLNASLDNIDKPAWTPKATEMLLQADAGPNSVDYKGKSCLERVIGNTTVFRMLVDHGAVVNPSLLTSAIVTKDFGLVEMILSSGADPNVRRPPNHSSSDEERRRAQTGVYSYISFQEMYPLDMVIGKIDSGTTNEVDCEAYILAHKALRKDVNYGDSMPWEMHLNPRATPSIRRKYLDLILQHPTLDVNLKDAAGVSLLHIAFEEADERSTQILIDRGTDLYARDNFDKIILHIGSTLLSKKNLFDNVMALAPKLLDQVNKGDRTPLHHALGYRNKFGYLESLERVEVFGQMLIAAGANVCAKDENGDTPLHLLLQRKWNLLADEDGSEVWQGPVYPIMDLLLSKGADINARNETGETPIFSFFRECDLDVDMSKVYPDKGFNQSVWAVFTSHRGES</sequence>
<name>A0A8H5UDI5_9HYPO</name>
<evidence type="ECO:0000256" key="1">
    <source>
        <dbReference type="ARBA" id="ARBA00022737"/>
    </source>
</evidence>
<dbReference type="PROSITE" id="PS50088">
    <property type="entry name" value="ANK_REPEAT"/>
    <property type="match status" value="3"/>
</dbReference>
<evidence type="ECO:0000256" key="3">
    <source>
        <dbReference type="PROSITE-ProRule" id="PRU00023"/>
    </source>
</evidence>
<dbReference type="InterPro" id="IPR051637">
    <property type="entry name" value="Ank_repeat_dom-contain_49"/>
</dbReference>
<protein>
    <recommendedName>
        <fullName evidence="7">Ankyrin</fullName>
    </recommendedName>
</protein>
<comment type="caution">
    <text evidence="5">The sequence shown here is derived from an EMBL/GenBank/DDBJ whole genome shotgun (WGS) entry which is preliminary data.</text>
</comment>
<dbReference type="InterPro" id="IPR036770">
    <property type="entry name" value="Ankyrin_rpt-contain_sf"/>
</dbReference>
<dbReference type="EMBL" id="JAAOAK010000164">
    <property type="protein sequence ID" value="KAF5685453.1"/>
    <property type="molecule type" value="Genomic_DNA"/>
</dbReference>
<keyword evidence="1" id="KW-0677">Repeat</keyword>
<dbReference type="PANTHER" id="PTHR24180:SF45">
    <property type="entry name" value="POLY [ADP-RIBOSE] POLYMERASE TANKYRASE"/>
    <property type="match status" value="1"/>
</dbReference>
<feature type="region of interest" description="Disordered" evidence="4">
    <location>
        <begin position="499"/>
        <end position="518"/>
    </location>
</feature>
<gene>
    <name evidence="5" type="ORF">FDENT_6267</name>
</gene>
<dbReference type="PROSITE" id="PS50297">
    <property type="entry name" value="ANK_REP_REGION"/>
    <property type="match status" value="1"/>
</dbReference>